<dbReference type="OrthoDB" id="2683368at2759"/>
<reference evidence="2" key="1">
    <citation type="submission" date="2022-08" db="EMBL/GenBank/DDBJ databases">
        <authorList>
            <person name="Kallberg Y."/>
            <person name="Tangrot J."/>
            <person name="Rosling A."/>
        </authorList>
    </citation>
    <scope>NUCLEOTIDE SEQUENCE</scope>
    <source>
        <strain evidence="2">Wild A</strain>
    </source>
</reference>
<feature type="compositionally biased region" description="Basic residues" evidence="1">
    <location>
        <begin position="290"/>
        <end position="299"/>
    </location>
</feature>
<feature type="compositionally biased region" description="Basic and acidic residues" evidence="1">
    <location>
        <begin position="219"/>
        <end position="236"/>
    </location>
</feature>
<feature type="compositionally biased region" description="Polar residues" evidence="1">
    <location>
        <begin position="248"/>
        <end position="261"/>
    </location>
</feature>
<sequence>MVEVIDYRVSRILILCKDCDQDVGLYPARHKCGIPSSEAPLLSSIPNKYLSTGYPNPSKSNTQSNNNRQSDGLWNKLRTVRTWNDPNTEDEMDNPQGTKLWKTLLNAATSYNDDGDSDNESEKDEWEGETHISRILREYYEDKDEYLPEWLHDLNSNSDNKNSTNFSSKENNYRPPMITNLNDNKNRLHLIDNDISKNIQPKIYDRESMNYNSSPLIRRNKDSNRDNIMDKNKDRSIPPPNVQHHNHFNQSMPSLSKNIDSGKSIKQHINNTLPPQPSSNARLSDASGRLKTKKSHHQLRTGSGGQLHNEVPHIPTNRSKPMGLPFSSSHPQQYHQPPLHNMKGFNYGGNTYEGDVRGRQGVPPHGSGRNGLGGFY</sequence>
<protein>
    <submittedName>
        <fullName evidence="2">2185_t:CDS:1</fullName>
    </submittedName>
</protein>
<evidence type="ECO:0000256" key="1">
    <source>
        <dbReference type="SAM" id="MobiDB-lite"/>
    </source>
</evidence>
<feature type="region of interest" description="Disordered" evidence="1">
    <location>
        <begin position="50"/>
        <end position="96"/>
    </location>
</feature>
<comment type="caution">
    <text evidence="2">The sequence shown here is derived from an EMBL/GenBank/DDBJ whole genome shotgun (WGS) entry which is preliminary data.</text>
</comment>
<keyword evidence="3" id="KW-1185">Reference proteome</keyword>
<dbReference type="Proteomes" id="UP001153678">
    <property type="component" value="Unassembled WGS sequence"/>
</dbReference>
<evidence type="ECO:0000313" key="3">
    <source>
        <dbReference type="Proteomes" id="UP001153678"/>
    </source>
</evidence>
<accession>A0A9W4SFW0</accession>
<name>A0A9W4SFW0_9GLOM</name>
<organism evidence="2 3">
    <name type="scientific">Funneliformis geosporum</name>
    <dbReference type="NCBI Taxonomy" id="1117311"/>
    <lineage>
        <taxon>Eukaryota</taxon>
        <taxon>Fungi</taxon>
        <taxon>Fungi incertae sedis</taxon>
        <taxon>Mucoromycota</taxon>
        <taxon>Glomeromycotina</taxon>
        <taxon>Glomeromycetes</taxon>
        <taxon>Glomerales</taxon>
        <taxon>Glomeraceae</taxon>
        <taxon>Funneliformis</taxon>
    </lineage>
</organism>
<feature type="compositionally biased region" description="Polar residues" evidence="1">
    <location>
        <begin position="326"/>
        <end position="335"/>
    </location>
</feature>
<feature type="region of interest" description="Disordered" evidence="1">
    <location>
        <begin position="156"/>
        <end position="176"/>
    </location>
</feature>
<dbReference type="AlphaFoldDB" id="A0A9W4SFW0"/>
<dbReference type="EMBL" id="CAMKVN010000447">
    <property type="protein sequence ID" value="CAI2168038.1"/>
    <property type="molecule type" value="Genomic_DNA"/>
</dbReference>
<feature type="compositionally biased region" description="Polar residues" evidence="1">
    <location>
        <begin position="267"/>
        <end position="282"/>
    </location>
</feature>
<evidence type="ECO:0000313" key="2">
    <source>
        <dbReference type="EMBL" id="CAI2168038.1"/>
    </source>
</evidence>
<feature type="compositionally biased region" description="Polar residues" evidence="1">
    <location>
        <begin position="156"/>
        <end position="170"/>
    </location>
</feature>
<feature type="compositionally biased region" description="Polar residues" evidence="1">
    <location>
        <begin position="50"/>
        <end position="72"/>
    </location>
</feature>
<proteinExistence type="predicted"/>
<feature type="region of interest" description="Disordered" evidence="1">
    <location>
        <begin position="213"/>
        <end position="336"/>
    </location>
</feature>
<gene>
    <name evidence="2" type="ORF">FWILDA_LOCUS3383</name>
</gene>